<feature type="region of interest" description="Disordered" evidence="1">
    <location>
        <begin position="420"/>
        <end position="440"/>
    </location>
</feature>
<dbReference type="GeneID" id="28769028"/>
<feature type="domain" description="Heterokaryon incompatibility" evidence="2">
    <location>
        <begin position="252"/>
        <end position="392"/>
    </location>
</feature>
<dbReference type="STRING" id="1460663.A0A177C3E6"/>
<reference evidence="3 4" key="1">
    <citation type="submission" date="2016-05" db="EMBL/GenBank/DDBJ databases">
        <title>Comparative analysis of secretome profiles of manganese(II)-oxidizing ascomycete fungi.</title>
        <authorList>
            <consortium name="DOE Joint Genome Institute"/>
            <person name="Zeiner C.A."/>
            <person name="Purvine S.O."/>
            <person name="Zink E.M."/>
            <person name="Wu S."/>
            <person name="Pasa-Tolic L."/>
            <person name="Chaput D.L."/>
            <person name="Haridas S."/>
            <person name="Grigoriev I.V."/>
            <person name="Santelli C.M."/>
            <person name="Hansel C.M."/>
        </authorList>
    </citation>
    <scope>NUCLEOTIDE SEQUENCE [LARGE SCALE GENOMIC DNA]</scope>
    <source>
        <strain evidence="3 4">AP3s5-JAC2a</strain>
    </source>
</reference>
<dbReference type="InParanoid" id="A0A177C3E6"/>
<protein>
    <submittedName>
        <fullName evidence="3">HET-domain-containing protein</fullName>
    </submittedName>
</protein>
<dbReference type="OrthoDB" id="2958217at2759"/>
<dbReference type="PANTHER" id="PTHR33112">
    <property type="entry name" value="DOMAIN PROTEIN, PUTATIVE-RELATED"/>
    <property type="match status" value="1"/>
</dbReference>
<dbReference type="RefSeq" id="XP_018031767.1">
    <property type="nucleotide sequence ID" value="XM_018185542.1"/>
</dbReference>
<dbReference type="AlphaFoldDB" id="A0A177C3E6"/>
<evidence type="ECO:0000259" key="2">
    <source>
        <dbReference type="Pfam" id="PF06985"/>
    </source>
</evidence>
<name>A0A177C3E6_9PLEO</name>
<dbReference type="PANTHER" id="PTHR33112:SF12">
    <property type="entry name" value="HETEROKARYON INCOMPATIBILITY DOMAIN-CONTAINING PROTEIN"/>
    <property type="match status" value="1"/>
</dbReference>
<sequence>MGYTHYYTVHSWDTLEWQQAWRQLLDETRLILEASDILLSGPTEDDAPITAPVVDEKEGIFVNGVADDSHEPFILSAEGGCFVKTLRKPYDLVVACVLLRAFMLAPDCVEVNSDGRWTDKEWIDAIALYKQLWPNEQIMCPWGEEFEERRPGIVLSGRQTDSSATADPLSRSIKGLELASPPLLPTTKATRSTLKDLDLDPISNWLATCDHDSEHAACRAKPILWQQLPGVSLKMIDVERKCIVEAPEPCSFVALTYVWGNTNQPKLTAQTAPVLMQEGGLDTIWPDIPTTIRDAILLCRNLGERYLWVDALCIKQDSIREMKIQILRMRQIYAAAKCTIAAVSAESADVGLLGTTVIDPPSSGISTCETVEDLEDLLESAPWSSRAWCYQEKVLSHRILMFTSGGVYMHCQRTILTATGTPLNRRDGTPSTSSTPQARFDSVGGMLSVPLGEDLESYVSAVEFYSKRHLTNLFDKQNAFQVSASPYPPSIRPSAGARANTASSPAIRHSRAGRGLAGRAAWSSIEK</sequence>
<dbReference type="EMBL" id="KV441557">
    <property type="protein sequence ID" value="OAG01402.1"/>
    <property type="molecule type" value="Genomic_DNA"/>
</dbReference>
<organism evidence="3 4">
    <name type="scientific">Paraphaeosphaeria sporulosa</name>
    <dbReference type="NCBI Taxonomy" id="1460663"/>
    <lineage>
        <taxon>Eukaryota</taxon>
        <taxon>Fungi</taxon>
        <taxon>Dikarya</taxon>
        <taxon>Ascomycota</taxon>
        <taxon>Pezizomycotina</taxon>
        <taxon>Dothideomycetes</taxon>
        <taxon>Pleosporomycetidae</taxon>
        <taxon>Pleosporales</taxon>
        <taxon>Massarineae</taxon>
        <taxon>Didymosphaeriaceae</taxon>
        <taxon>Paraphaeosphaeria</taxon>
    </lineage>
</organism>
<dbReference type="InterPro" id="IPR010730">
    <property type="entry name" value="HET"/>
</dbReference>
<dbReference type="Proteomes" id="UP000077069">
    <property type="component" value="Unassembled WGS sequence"/>
</dbReference>
<keyword evidence="4" id="KW-1185">Reference proteome</keyword>
<feature type="region of interest" description="Disordered" evidence="1">
    <location>
        <begin position="491"/>
        <end position="515"/>
    </location>
</feature>
<accession>A0A177C3E6</accession>
<evidence type="ECO:0000256" key="1">
    <source>
        <dbReference type="SAM" id="MobiDB-lite"/>
    </source>
</evidence>
<gene>
    <name evidence="3" type="ORF">CC84DRAFT_194080</name>
</gene>
<dbReference type="Pfam" id="PF06985">
    <property type="entry name" value="HET"/>
    <property type="match status" value="1"/>
</dbReference>
<evidence type="ECO:0000313" key="4">
    <source>
        <dbReference type="Proteomes" id="UP000077069"/>
    </source>
</evidence>
<proteinExistence type="predicted"/>
<evidence type="ECO:0000313" key="3">
    <source>
        <dbReference type="EMBL" id="OAG01402.1"/>
    </source>
</evidence>